<dbReference type="Pfam" id="PF23598">
    <property type="entry name" value="LRR_14"/>
    <property type="match status" value="2"/>
</dbReference>
<dbReference type="GO" id="GO:0006952">
    <property type="term" value="P:defense response"/>
    <property type="evidence" value="ECO:0007669"/>
    <property type="project" value="UniProtKB-KW"/>
</dbReference>
<evidence type="ECO:0000259" key="7">
    <source>
        <dbReference type="Pfam" id="PF00931"/>
    </source>
</evidence>
<dbReference type="GO" id="GO:0043531">
    <property type="term" value="F:ADP binding"/>
    <property type="evidence" value="ECO:0007669"/>
    <property type="project" value="InterPro"/>
</dbReference>
<dbReference type="InterPro" id="IPR041118">
    <property type="entry name" value="Rx_N"/>
</dbReference>
<dbReference type="PANTHER" id="PTHR36766">
    <property type="entry name" value="PLANT BROAD-SPECTRUM MILDEW RESISTANCE PROTEIN RPW8"/>
    <property type="match status" value="1"/>
</dbReference>
<evidence type="ECO:0000259" key="11">
    <source>
        <dbReference type="Pfam" id="PF25019"/>
    </source>
</evidence>
<keyword evidence="5" id="KW-0067">ATP-binding</keyword>
<name>A0A2N9FRN8_FAGSY</name>
<reference evidence="12" key="1">
    <citation type="submission" date="2018-02" db="EMBL/GenBank/DDBJ databases">
        <authorList>
            <person name="Cohen D.B."/>
            <person name="Kent A.D."/>
        </authorList>
    </citation>
    <scope>NUCLEOTIDE SEQUENCE</scope>
</reference>
<gene>
    <name evidence="12" type="ORF">FSB_LOCUS21269</name>
</gene>
<dbReference type="GO" id="GO:0051707">
    <property type="term" value="P:response to other organism"/>
    <property type="evidence" value="ECO:0007669"/>
    <property type="project" value="UniProtKB-ARBA"/>
</dbReference>
<dbReference type="PANTHER" id="PTHR36766:SF38">
    <property type="entry name" value="DISEASE RESISTANCE PROTEIN RGA3"/>
    <property type="match status" value="1"/>
</dbReference>
<dbReference type="Gene3D" id="3.80.10.10">
    <property type="entry name" value="Ribonuclease Inhibitor"/>
    <property type="match status" value="3"/>
</dbReference>
<dbReference type="EMBL" id="OIVN01001388">
    <property type="protein sequence ID" value="SPC93387.1"/>
    <property type="molecule type" value="Genomic_DNA"/>
</dbReference>
<feature type="domain" description="R13L1/DRL21-like LRR repeat region" evidence="11">
    <location>
        <begin position="520"/>
        <end position="631"/>
    </location>
</feature>
<feature type="domain" description="Disease resistance R13L4/SHOC-2-like LRR" evidence="10">
    <location>
        <begin position="882"/>
        <end position="973"/>
    </location>
</feature>
<dbReference type="Pfam" id="PF25019">
    <property type="entry name" value="LRR_R13L1-DRL21"/>
    <property type="match status" value="1"/>
</dbReference>
<dbReference type="Gene3D" id="1.10.10.10">
    <property type="entry name" value="Winged helix-like DNA-binding domain superfamily/Winged helix DNA-binding domain"/>
    <property type="match status" value="1"/>
</dbReference>
<evidence type="ECO:0000259" key="10">
    <source>
        <dbReference type="Pfam" id="PF23598"/>
    </source>
</evidence>
<dbReference type="InterPro" id="IPR003591">
    <property type="entry name" value="Leu-rich_rpt_typical-subtyp"/>
</dbReference>
<protein>
    <submittedName>
        <fullName evidence="12">Uncharacterized protein</fullName>
    </submittedName>
</protein>
<dbReference type="InterPro" id="IPR055414">
    <property type="entry name" value="LRR_R13L4/SHOC2-like"/>
</dbReference>
<evidence type="ECO:0000256" key="2">
    <source>
        <dbReference type="ARBA" id="ARBA00022737"/>
    </source>
</evidence>
<keyword evidence="3" id="KW-0547">Nucleotide-binding</keyword>
<keyword evidence="4" id="KW-0611">Plant defense</keyword>
<keyword evidence="2" id="KW-0677">Repeat</keyword>
<dbReference type="FunFam" id="3.40.50.300:FF:001091">
    <property type="entry name" value="Probable disease resistance protein At1g61300"/>
    <property type="match status" value="1"/>
</dbReference>
<dbReference type="InterPro" id="IPR036388">
    <property type="entry name" value="WH-like_DNA-bd_sf"/>
</dbReference>
<dbReference type="InterPro" id="IPR027417">
    <property type="entry name" value="P-loop_NTPase"/>
</dbReference>
<evidence type="ECO:0000256" key="1">
    <source>
        <dbReference type="ARBA" id="ARBA00022614"/>
    </source>
</evidence>
<dbReference type="InterPro" id="IPR056789">
    <property type="entry name" value="LRR_R13L1-DRL21"/>
</dbReference>
<feature type="domain" description="NB-ARC" evidence="7">
    <location>
        <begin position="157"/>
        <end position="309"/>
    </location>
</feature>
<dbReference type="SUPFAM" id="SSF52058">
    <property type="entry name" value="L domain-like"/>
    <property type="match status" value="2"/>
</dbReference>
<evidence type="ECO:0000313" key="12">
    <source>
        <dbReference type="EMBL" id="SPC93387.1"/>
    </source>
</evidence>
<dbReference type="InterPro" id="IPR006553">
    <property type="entry name" value="Leu-rich_rpt_Cys-con_subtyp"/>
</dbReference>
<accession>A0A2N9FRN8</accession>
<dbReference type="Gene3D" id="3.40.50.300">
    <property type="entry name" value="P-loop containing nucleotide triphosphate hydrolases"/>
    <property type="match status" value="1"/>
</dbReference>
<keyword evidence="1" id="KW-0433">Leucine-rich repeat</keyword>
<dbReference type="InterPro" id="IPR058922">
    <property type="entry name" value="WHD_DRP"/>
</dbReference>
<proteinExistence type="predicted"/>
<dbReference type="CDD" id="cd14798">
    <property type="entry name" value="RX-CC_like"/>
    <property type="match status" value="1"/>
</dbReference>
<dbReference type="InterPro" id="IPR032675">
    <property type="entry name" value="LRR_dom_sf"/>
</dbReference>
<dbReference type="SMART" id="SM00369">
    <property type="entry name" value="LRR_TYP"/>
    <property type="match status" value="6"/>
</dbReference>
<dbReference type="Pfam" id="PF23559">
    <property type="entry name" value="WHD_DRP"/>
    <property type="match status" value="1"/>
</dbReference>
<evidence type="ECO:0000256" key="5">
    <source>
        <dbReference type="ARBA" id="ARBA00022840"/>
    </source>
</evidence>
<dbReference type="AlphaFoldDB" id="A0A2N9FRN8"/>
<dbReference type="FunFam" id="1.10.10.10:FF:000322">
    <property type="entry name" value="Probable disease resistance protein At1g63360"/>
    <property type="match status" value="1"/>
</dbReference>
<feature type="region of interest" description="Disordered" evidence="6">
    <location>
        <begin position="985"/>
        <end position="1016"/>
    </location>
</feature>
<dbReference type="InterPro" id="IPR042197">
    <property type="entry name" value="Apaf_helical"/>
</dbReference>
<dbReference type="Pfam" id="PF18052">
    <property type="entry name" value="Rx_N"/>
    <property type="match status" value="1"/>
</dbReference>
<evidence type="ECO:0000256" key="4">
    <source>
        <dbReference type="ARBA" id="ARBA00022821"/>
    </source>
</evidence>
<dbReference type="SUPFAM" id="SSF52540">
    <property type="entry name" value="P-loop containing nucleoside triphosphate hydrolases"/>
    <property type="match status" value="1"/>
</dbReference>
<sequence>MAEAIPIGLVRKIIERLGSTTFKEIGSIWGVKGELENLKNTFSAIQAVLQDAEEKQDTNNQVRDWLMKLRDVAYDADDVLSDFSTEDLRRRVMYGDKMAKKVRIFFSSSNQLAFRFKMAHKIKAIREKLDAIANDKNNLQLEERPLQTRVVARERDQTHSFILGIGGLGKTTLAQYVYNDKEVKDYFELKMWVCVSDVFNVKTIAEKIIGCATNTKVENLEMEQVQNKLRECLNQKKYLLLLDDVWNEDVEKWCNLKRFLMDGSKGSKVVITTRSKKVAEITSTISPIFLKGLSEKQSWSLLEQMAFKKGQEAIDPKLKEIGMDILVKCCGVPLAIKTIGRTLYFKKTEVEWSNIKDQDFTSVTQKENDILPVLKLSYDNLPSYLKCCFAYCSLFPKDYQISKLTLIQLWIAQGFIQPPNEKLQLEDVANEYCMDLLWRSFFQEAEEDEFGNIISFKMHDLIHDVAQTVSSLKHLEIDGCESLTHMPCGIGQLTSLQTLPLFVVSEEDHAASSSKHCGGLAELNKLNNLRGELCIKNLAWVTDATLEAKAANLKEKRHLRSLELSWDSKDNNDTYVSDDENLLEGLQPYHTLKKLNVEGYRDREITDEVSASTTFFPSLKSLTLRRCPNLKGWWRRDIVDAATTTSISSDQYQQHISLPSFPCLSHLDIWNCNNLTCMPLFPYLEEKLKLVNTSFKPLQETMVMTMNMSATSSLPSSSSSSPPLSKLKSLTLLGIQDVESLPEELLKNLASLQSLDIFNCPNLTSLTEGIDNLTSLQRLKISDCPNLTSLPEGIGNLTSLQRLDISDCPNLTSLPEGIGNLTSLQRLDISDCPNLTSLPEGIGNLTSLQRLDISDCPNLTSLPEGIGNLTSLQRLDISDCPNLTSLPEGIGNLTSLQRLDISHCPNLTSLPEGIGNLTSLQRLRISHCPNLTSLPEGIGNLTSLQRLRISNCPNMTSLPKGIGNLTSLQRLEISDCRNLNSLPEGIGKSHLPTNTGNLELSPLEGKMPGGNWRGLA</sequence>
<evidence type="ECO:0000256" key="3">
    <source>
        <dbReference type="ARBA" id="ARBA00022741"/>
    </source>
</evidence>
<feature type="domain" description="Disease resistance protein winged helix" evidence="9">
    <location>
        <begin position="394"/>
        <end position="466"/>
    </location>
</feature>
<dbReference type="InterPro" id="IPR038005">
    <property type="entry name" value="RX-like_CC"/>
</dbReference>
<evidence type="ECO:0000259" key="8">
    <source>
        <dbReference type="Pfam" id="PF18052"/>
    </source>
</evidence>
<feature type="compositionally biased region" description="Gly residues" evidence="6">
    <location>
        <begin position="1007"/>
        <end position="1016"/>
    </location>
</feature>
<feature type="domain" description="Disease resistance N-terminal" evidence="8">
    <location>
        <begin position="10"/>
        <end position="100"/>
    </location>
</feature>
<evidence type="ECO:0000256" key="6">
    <source>
        <dbReference type="SAM" id="MobiDB-lite"/>
    </source>
</evidence>
<dbReference type="PRINTS" id="PR00364">
    <property type="entry name" value="DISEASERSIST"/>
</dbReference>
<dbReference type="InterPro" id="IPR002182">
    <property type="entry name" value="NB-ARC"/>
</dbReference>
<feature type="domain" description="Disease resistance R13L4/SHOC-2-like LRR" evidence="10">
    <location>
        <begin position="810"/>
        <end position="878"/>
    </location>
</feature>
<dbReference type="GO" id="GO:0005524">
    <property type="term" value="F:ATP binding"/>
    <property type="evidence" value="ECO:0007669"/>
    <property type="project" value="UniProtKB-KW"/>
</dbReference>
<dbReference type="Pfam" id="PF00931">
    <property type="entry name" value="NB-ARC"/>
    <property type="match status" value="1"/>
</dbReference>
<dbReference type="Gene3D" id="1.20.5.4130">
    <property type="match status" value="1"/>
</dbReference>
<organism evidence="12">
    <name type="scientific">Fagus sylvatica</name>
    <name type="common">Beechnut</name>
    <dbReference type="NCBI Taxonomy" id="28930"/>
    <lineage>
        <taxon>Eukaryota</taxon>
        <taxon>Viridiplantae</taxon>
        <taxon>Streptophyta</taxon>
        <taxon>Embryophyta</taxon>
        <taxon>Tracheophyta</taxon>
        <taxon>Spermatophyta</taxon>
        <taxon>Magnoliopsida</taxon>
        <taxon>eudicotyledons</taxon>
        <taxon>Gunneridae</taxon>
        <taxon>Pentapetalae</taxon>
        <taxon>rosids</taxon>
        <taxon>fabids</taxon>
        <taxon>Fagales</taxon>
        <taxon>Fagaceae</taxon>
        <taxon>Fagus</taxon>
    </lineage>
</organism>
<evidence type="ECO:0000259" key="9">
    <source>
        <dbReference type="Pfam" id="PF23559"/>
    </source>
</evidence>
<dbReference type="Gene3D" id="1.10.8.430">
    <property type="entry name" value="Helical domain of apoptotic protease-activating factors"/>
    <property type="match status" value="1"/>
</dbReference>
<dbReference type="SMART" id="SM00367">
    <property type="entry name" value="LRR_CC"/>
    <property type="match status" value="5"/>
</dbReference>